<dbReference type="Gene3D" id="3.40.220.10">
    <property type="entry name" value="Leucine Aminopeptidase, subunit E, domain 1"/>
    <property type="match status" value="1"/>
</dbReference>
<dbReference type="Proteomes" id="UP001333818">
    <property type="component" value="Unassembled WGS sequence"/>
</dbReference>
<gene>
    <name evidence="2" type="ORF">V2H45_03680</name>
</gene>
<protein>
    <submittedName>
        <fullName evidence="2">Macro domain-containing protein</fullName>
    </submittedName>
</protein>
<proteinExistence type="predicted"/>
<evidence type="ECO:0000313" key="3">
    <source>
        <dbReference type="Proteomes" id="UP001333818"/>
    </source>
</evidence>
<dbReference type="InterPro" id="IPR043472">
    <property type="entry name" value="Macro_dom-like"/>
</dbReference>
<reference evidence="2" key="1">
    <citation type="submission" date="2024-01" db="EMBL/GenBank/DDBJ databases">
        <title>Bank of Algae and Cyanobacteria of the Azores (BACA) strain genomes.</title>
        <authorList>
            <person name="Luz R."/>
            <person name="Cordeiro R."/>
            <person name="Fonseca A."/>
            <person name="Goncalves V."/>
        </authorList>
    </citation>
    <scope>NUCLEOTIDE SEQUENCE</scope>
    <source>
        <strain evidence="2">BACA0141</strain>
    </source>
</reference>
<keyword evidence="3" id="KW-1185">Reference proteome</keyword>
<dbReference type="AlphaFoldDB" id="A0AAW9PZC4"/>
<dbReference type="PANTHER" id="PTHR34413">
    <property type="entry name" value="PROPHAGE TAIL FIBER ASSEMBLY PROTEIN HOMOLOG TFAE-RELATED-RELATED"/>
    <property type="match status" value="1"/>
</dbReference>
<dbReference type="PROSITE" id="PS51154">
    <property type="entry name" value="MACRO"/>
    <property type="match status" value="1"/>
</dbReference>
<dbReference type="RefSeq" id="WP_330482267.1">
    <property type="nucleotide sequence ID" value="NZ_JAZBJZ010000008.1"/>
</dbReference>
<sequence length="232" mass="26175">MDVKSICRSLLEVGMIKPRLILVDPKRDLCEAWQEHFYNLPNVEIVQGYFEQLPKFDCLVSAANSFGIMDGGVDLAIINFFGQPLMEDVQTRILRDYLGEQPVGTSMIVETGNLLHPFIAHTPTMRVPMPIAHTDQVYSAMWAMLLAVYHHNQQSNKIIDIVACPGLGTTTGKMPYSEAAQQMAMAYKNFLNPPTRIDWIVVTDRSKPLRPYQVAMDYLHTLKESKSNASNT</sequence>
<evidence type="ECO:0000259" key="1">
    <source>
        <dbReference type="PROSITE" id="PS51154"/>
    </source>
</evidence>
<dbReference type="InterPro" id="IPR002589">
    <property type="entry name" value="Macro_dom"/>
</dbReference>
<name>A0AAW9PZC4_9CYAN</name>
<dbReference type="SUPFAM" id="SSF52949">
    <property type="entry name" value="Macro domain-like"/>
    <property type="match status" value="1"/>
</dbReference>
<organism evidence="2 3">
    <name type="scientific">Tumidithrix elongata BACA0141</name>
    <dbReference type="NCBI Taxonomy" id="2716417"/>
    <lineage>
        <taxon>Bacteria</taxon>
        <taxon>Bacillati</taxon>
        <taxon>Cyanobacteriota</taxon>
        <taxon>Cyanophyceae</taxon>
        <taxon>Pseudanabaenales</taxon>
        <taxon>Pseudanabaenaceae</taxon>
        <taxon>Tumidithrix</taxon>
        <taxon>Tumidithrix elongata</taxon>
    </lineage>
</organism>
<dbReference type="EMBL" id="JAZBJZ010000008">
    <property type="protein sequence ID" value="MEE3715843.1"/>
    <property type="molecule type" value="Genomic_DNA"/>
</dbReference>
<dbReference type="SMART" id="SM00506">
    <property type="entry name" value="A1pp"/>
    <property type="match status" value="1"/>
</dbReference>
<accession>A0AAW9PZC4</accession>
<dbReference type="PANTHER" id="PTHR34413:SF2">
    <property type="entry name" value="PROPHAGE TAIL FIBER ASSEMBLY PROTEIN HOMOLOG TFAE-RELATED"/>
    <property type="match status" value="1"/>
</dbReference>
<dbReference type="InterPro" id="IPR051220">
    <property type="entry name" value="TFA_Chaperone"/>
</dbReference>
<comment type="caution">
    <text evidence="2">The sequence shown here is derived from an EMBL/GenBank/DDBJ whole genome shotgun (WGS) entry which is preliminary data.</text>
</comment>
<feature type="domain" description="Macro" evidence="1">
    <location>
        <begin position="30"/>
        <end position="220"/>
    </location>
</feature>
<dbReference type="Pfam" id="PF01661">
    <property type="entry name" value="Macro"/>
    <property type="match status" value="1"/>
</dbReference>
<evidence type="ECO:0000313" key="2">
    <source>
        <dbReference type="EMBL" id="MEE3715843.1"/>
    </source>
</evidence>